<protein>
    <submittedName>
        <fullName evidence="1">Uncharacterized protein</fullName>
    </submittedName>
</protein>
<dbReference type="EMBL" id="CP019481">
    <property type="protein sequence ID" value="UQC91111.1"/>
    <property type="molecule type" value="Genomic_DNA"/>
</dbReference>
<accession>A0A9Q8T8A7</accession>
<evidence type="ECO:0000313" key="2">
    <source>
        <dbReference type="Proteomes" id="UP000830671"/>
    </source>
</evidence>
<keyword evidence="2" id="KW-1185">Reference proteome</keyword>
<dbReference type="Proteomes" id="UP000830671">
    <property type="component" value="Chromosome 9"/>
</dbReference>
<dbReference type="AlphaFoldDB" id="A0A9Q8T8A7"/>
<name>A0A9Q8T8A7_9PEZI</name>
<dbReference type="GeneID" id="73350573"/>
<evidence type="ECO:0000313" key="1">
    <source>
        <dbReference type="EMBL" id="UQC91111.1"/>
    </source>
</evidence>
<proteinExistence type="predicted"/>
<feature type="non-terminal residue" evidence="1">
    <location>
        <position position="1"/>
    </location>
</feature>
<dbReference type="RefSeq" id="XP_049152710.1">
    <property type="nucleotide sequence ID" value="XM_049295563.1"/>
</dbReference>
<sequence length="51" mass="5741">PLRVQNPCPVLEYKQIPTTLGYPKVPAPPKSRCRIRSLIRPRHTADYAGAN</sequence>
<dbReference type="KEGG" id="clup:CLUP02_16645"/>
<organism evidence="1 2">
    <name type="scientific">Colletotrichum lupini</name>
    <dbReference type="NCBI Taxonomy" id="145971"/>
    <lineage>
        <taxon>Eukaryota</taxon>
        <taxon>Fungi</taxon>
        <taxon>Dikarya</taxon>
        <taxon>Ascomycota</taxon>
        <taxon>Pezizomycotina</taxon>
        <taxon>Sordariomycetes</taxon>
        <taxon>Hypocreomycetidae</taxon>
        <taxon>Glomerellales</taxon>
        <taxon>Glomerellaceae</taxon>
        <taxon>Colletotrichum</taxon>
        <taxon>Colletotrichum acutatum species complex</taxon>
    </lineage>
</organism>
<gene>
    <name evidence="1" type="ORF">CLUP02_16645</name>
</gene>
<reference evidence="1" key="1">
    <citation type="journal article" date="2021" name="Mol. Plant Microbe Interact.">
        <title>Complete Genome Sequence of the Plant-Pathogenic Fungus Colletotrichum lupini.</title>
        <authorList>
            <person name="Baroncelli R."/>
            <person name="Pensec F."/>
            <person name="Da Lio D."/>
            <person name="Boufleur T."/>
            <person name="Vicente I."/>
            <person name="Sarrocco S."/>
            <person name="Picot A."/>
            <person name="Baraldi E."/>
            <person name="Sukno S."/>
            <person name="Thon M."/>
            <person name="Le Floch G."/>
        </authorList>
    </citation>
    <scope>NUCLEOTIDE SEQUENCE</scope>
    <source>
        <strain evidence="1">IMI 504893</strain>
    </source>
</reference>